<dbReference type="Pfam" id="PF13911">
    <property type="entry name" value="AhpC-TSA_2"/>
    <property type="match status" value="1"/>
</dbReference>
<evidence type="ECO:0000256" key="6">
    <source>
        <dbReference type="ARBA" id="ARBA00032058"/>
    </source>
</evidence>
<evidence type="ECO:0000256" key="5">
    <source>
        <dbReference type="ARBA" id="ARBA00023849"/>
    </source>
</evidence>
<evidence type="ECO:0000313" key="10">
    <source>
        <dbReference type="Proteomes" id="UP001530315"/>
    </source>
</evidence>
<sequence length="256" mass="28183">MRLLRSIVASAAAVIATAYVPPHMELPPSWADVALGTLATLEFKSKVASAFEGDGSSLVSETACMSAADVISKHSGKNGCIAFAVRRPAIADLAAREDKPLDGFGIFGVVKEVGVDDEGLFEFQSNYFPFPLYRDEEKTFYNALGLRKLSVKFTSWNPFKIVRGIREIFKRTKKKNISGNMKGEGMVQGGIIIFDKNGQARYAYREETGFECESTNVNHDASHMKKVPIDDIISAVKAVRQECSRQAKSSRCKKLE</sequence>
<comment type="similarity">
    <text evidence="4">Belongs to the peroxiredoxin-like PRXL2 family. PRXL2A subfamily.</text>
</comment>
<protein>
    <recommendedName>
        <fullName evidence="5">Peroxiredoxin-like 2A</fullName>
    </recommendedName>
    <alternativeName>
        <fullName evidence="7">Peroxiredoxin-like 2 activated in M-CSF stimulated monocytes</fullName>
    </alternativeName>
    <alternativeName>
        <fullName evidence="6">Redox-regulatory protein FAM213A</fullName>
    </alternativeName>
</protein>
<dbReference type="PANTHER" id="PTHR28630">
    <property type="match status" value="1"/>
</dbReference>
<evidence type="ECO:0000256" key="3">
    <source>
        <dbReference type="ARBA" id="ARBA00023284"/>
    </source>
</evidence>
<dbReference type="Proteomes" id="UP001530315">
    <property type="component" value="Unassembled WGS sequence"/>
</dbReference>
<dbReference type="InterPro" id="IPR032801">
    <property type="entry name" value="PXL2A/B/C"/>
</dbReference>
<feature type="signal peptide" evidence="8">
    <location>
        <begin position="1"/>
        <end position="18"/>
    </location>
</feature>
<keyword evidence="8" id="KW-0732">Signal</keyword>
<evidence type="ECO:0000313" key="9">
    <source>
        <dbReference type="EMBL" id="KAL3762556.1"/>
    </source>
</evidence>
<evidence type="ECO:0000256" key="1">
    <source>
        <dbReference type="ARBA" id="ARBA00004496"/>
    </source>
</evidence>
<name>A0ABD3MER0_9STRA</name>
<comment type="subcellular location">
    <subcellularLocation>
        <location evidence="1">Cytoplasm</location>
    </subcellularLocation>
</comment>
<feature type="chain" id="PRO_5044768276" description="Peroxiredoxin-like 2A" evidence="8">
    <location>
        <begin position="19"/>
        <end position="256"/>
    </location>
</feature>
<reference evidence="9 10" key="1">
    <citation type="submission" date="2024-10" db="EMBL/GenBank/DDBJ databases">
        <title>Updated reference genomes for cyclostephanoid diatoms.</title>
        <authorList>
            <person name="Roberts W.R."/>
            <person name="Alverson A.J."/>
        </authorList>
    </citation>
    <scope>NUCLEOTIDE SEQUENCE [LARGE SCALE GENOMIC DNA]</scope>
    <source>
        <strain evidence="9 10">AJA276-08</strain>
    </source>
</reference>
<gene>
    <name evidence="9" type="ORF">ACHAW5_007801</name>
</gene>
<comment type="caution">
    <text evidence="9">The sequence shown here is derived from an EMBL/GenBank/DDBJ whole genome shotgun (WGS) entry which is preliminary data.</text>
</comment>
<dbReference type="PANTHER" id="PTHR28630:SF31">
    <property type="entry name" value="PEROXIREDOXIN-LIKE 2A"/>
    <property type="match status" value="1"/>
</dbReference>
<keyword evidence="3" id="KW-0676">Redox-active center</keyword>
<keyword evidence="2" id="KW-0963">Cytoplasm</keyword>
<accession>A0ABD3MER0</accession>
<dbReference type="AlphaFoldDB" id="A0ABD3MER0"/>
<organism evidence="9 10">
    <name type="scientific">Stephanodiscus triporus</name>
    <dbReference type="NCBI Taxonomy" id="2934178"/>
    <lineage>
        <taxon>Eukaryota</taxon>
        <taxon>Sar</taxon>
        <taxon>Stramenopiles</taxon>
        <taxon>Ochrophyta</taxon>
        <taxon>Bacillariophyta</taxon>
        <taxon>Coscinodiscophyceae</taxon>
        <taxon>Thalassiosirophycidae</taxon>
        <taxon>Stephanodiscales</taxon>
        <taxon>Stephanodiscaceae</taxon>
        <taxon>Stephanodiscus</taxon>
    </lineage>
</organism>
<evidence type="ECO:0000256" key="4">
    <source>
        <dbReference type="ARBA" id="ARBA00023787"/>
    </source>
</evidence>
<evidence type="ECO:0000256" key="7">
    <source>
        <dbReference type="ARBA" id="ARBA00032129"/>
    </source>
</evidence>
<proteinExistence type="inferred from homology"/>
<evidence type="ECO:0000256" key="8">
    <source>
        <dbReference type="SAM" id="SignalP"/>
    </source>
</evidence>
<dbReference type="GO" id="GO:0005737">
    <property type="term" value="C:cytoplasm"/>
    <property type="evidence" value="ECO:0007669"/>
    <property type="project" value="UniProtKB-SubCell"/>
</dbReference>
<keyword evidence="10" id="KW-1185">Reference proteome</keyword>
<dbReference type="EMBL" id="JALLAZ020001825">
    <property type="protein sequence ID" value="KAL3762556.1"/>
    <property type="molecule type" value="Genomic_DNA"/>
</dbReference>
<evidence type="ECO:0000256" key="2">
    <source>
        <dbReference type="ARBA" id="ARBA00022490"/>
    </source>
</evidence>